<dbReference type="SUPFAM" id="SSF47413">
    <property type="entry name" value="lambda repressor-like DNA-binding domains"/>
    <property type="match status" value="1"/>
</dbReference>
<dbReference type="Proteomes" id="UP001077662">
    <property type="component" value="Unassembled WGS sequence"/>
</dbReference>
<dbReference type="PROSITE" id="PS50943">
    <property type="entry name" value="HTH_CROC1"/>
    <property type="match status" value="1"/>
</dbReference>
<dbReference type="EMBL" id="JAPTNE010000043">
    <property type="protein sequence ID" value="MCZ0809773.1"/>
    <property type="molecule type" value="Genomic_DNA"/>
</dbReference>
<proteinExistence type="predicted"/>
<feature type="compositionally biased region" description="Polar residues" evidence="2">
    <location>
        <begin position="66"/>
        <end position="83"/>
    </location>
</feature>
<dbReference type="Pfam" id="PF01381">
    <property type="entry name" value="HTH_3"/>
    <property type="match status" value="1"/>
</dbReference>
<protein>
    <submittedName>
        <fullName evidence="4">Helix-turn-helix domain-containing protein</fullName>
    </submittedName>
</protein>
<gene>
    <name evidence="4" type="ORF">O0554_23195</name>
</gene>
<dbReference type="PANTHER" id="PTHR46558:SF11">
    <property type="entry name" value="HTH-TYPE TRANSCRIPTIONAL REGULATOR XRE"/>
    <property type="match status" value="1"/>
</dbReference>
<sequence length="121" mass="13767">MSIAGPIIKMLREKRDWSQIYLAERLGINNSVLSRIEAGKRDVEDYLLNKAADIFDVTSDYLLGRTNNPSPNNTELNADNDSNVGLAFSDGGEKDLTEEEEEYLKESLVLFRKLKEKRSKK</sequence>
<comment type="caution">
    <text evidence="4">The sequence shown here is derived from an EMBL/GenBank/DDBJ whole genome shotgun (WGS) entry which is preliminary data.</text>
</comment>
<organism evidence="4 5">
    <name type="scientific">Brevibacillus laterosporus</name>
    <name type="common">Bacillus laterosporus</name>
    <dbReference type="NCBI Taxonomy" id="1465"/>
    <lineage>
        <taxon>Bacteria</taxon>
        <taxon>Bacillati</taxon>
        <taxon>Bacillota</taxon>
        <taxon>Bacilli</taxon>
        <taxon>Bacillales</taxon>
        <taxon>Paenibacillaceae</taxon>
        <taxon>Brevibacillus</taxon>
    </lineage>
</organism>
<dbReference type="CDD" id="cd00093">
    <property type="entry name" value="HTH_XRE"/>
    <property type="match status" value="1"/>
</dbReference>
<evidence type="ECO:0000256" key="2">
    <source>
        <dbReference type="SAM" id="MobiDB-lite"/>
    </source>
</evidence>
<evidence type="ECO:0000313" key="5">
    <source>
        <dbReference type="Proteomes" id="UP001077662"/>
    </source>
</evidence>
<dbReference type="InterPro" id="IPR010982">
    <property type="entry name" value="Lambda_DNA-bd_dom_sf"/>
</dbReference>
<evidence type="ECO:0000313" key="4">
    <source>
        <dbReference type="EMBL" id="MCZ0809773.1"/>
    </source>
</evidence>
<evidence type="ECO:0000256" key="1">
    <source>
        <dbReference type="ARBA" id="ARBA00023125"/>
    </source>
</evidence>
<feature type="domain" description="HTH cro/C1-type" evidence="3">
    <location>
        <begin position="8"/>
        <end position="62"/>
    </location>
</feature>
<dbReference type="GO" id="GO:0003677">
    <property type="term" value="F:DNA binding"/>
    <property type="evidence" value="ECO:0007669"/>
    <property type="project" value="UniProtKB-KW"/>
</dbReference>
<dbReference type="Gene3D" id="1.10.260.40">
    <property type="entry name" value="lambda repressor-like DNA-binding domains"/>
    <property type="match status" value="1"/>
</dbReference>
<keyword evidence="1" id="KW-0238">DNA-binding</keyword>
<dbReference type="SMART" id="SM00530">
    <property type="entry name" value="HTH_XRE"/>
    <property type="match status" value="1"/>
</dbReference>
<dbReference type="AlphaFoldDB" id="A0AAP3DKJ2"/>
<dbReference type="InterPro" id="IPR001387">
    <property type="entry name" value="Cro/C1-type_HTH"/>
</dbReference>
<evidence type="ECO:0000259" key="3">
    <source>
        <dbReference type="PROSITE" id="PS50943"/>
    </source>
</evidence>
<name>A0AAP3DKJ2_BRELA</name>
<reference evidence="4" key="1">
    <citation type="submission" date="2022-09" db="EMBL/GenBank/DDBJ databases">
        <title>Genome analysis and characterization of larvicidal activity of Brevibacillus strains.</title>
        <authorList>
            <person name="Patrusheva E.V."/>
            <person name="Izotova A.O."/>
            <person name="Toshchakov S.V."/>
            <person name="Sineoky S.P."/>
        </authorList>
    </citation>
    <scope>NUCLEOTIDE SEQUENCE</scope>
    <source>
        <strain evidence="4">VKPM_B-13247</strain>
    </source>
</reference>
<dbReference type="PANTHER" id="PTHR46558">
    <property type="entry name" value="TRACRIPTIONAL REGULATORY PROTEIN-RELATED-RELATED"/>
    <property type="match status" value="1"/>
</dbReference>
<accession>A0AAP3DKJ2</accession>
<dbReference type="RefSeq" id="WP_258420616.1">
    <property type="nucleotide sequence ID" value="NZ_JANSGW010000043.1"/>
</dbReference>
<feature type="region of interest" description="Disordered" evidence="2">
    <location>
        <begin position="66"/>
        <end position="91"/>
    </location>
</feature>